<dbReference type="GO" id="GO:0046872">
    <property type="term" value="F:metal ion binding"/>
    <property type="evidence" value="ECO:0007669"/>
    <property type="project" value="UniProtKB-KW"/>
</dbReference>
<sequence length="138" mass="15186">MAKGSCLCGKVTYEFTGEPLRTTLCHCYNCRRITGSAYSTNITVPEAAVTIHGQPRQFEFDSGQGPIFKISFCGDCSSTLWKESDAPGFKGYYLLQSGSLGPEADTFKPEGELFTPYRSKWLAPMDNLRQFEGTDVGA</sequence>
<proteinExistence type="inferred from homology"/>
<dbReference type="InterPro" id="IPR006913">
    <property type="entry name" value="CENP-V/GFA"/>
</dbReference>
<feature type="domain" description="CENP-V/GFA" evidence="5">
    <location>
        <begin position="2"/>
        <end position="118"/>
    </location>
</feature>
<comment type="caution">
    <text evidence="6">The sequence shown here is derived from an EMBL/GenBank/DDBJ whole genome shotgun (WGS) entry which is preliminary data.</text>
</comment>
<accession>A0A9P4V416</accession>
<evidence type="ECO:0000313" key="7">
    <source>
        <dbReference type="Proteomes" id="UP000799444"/>
    </source>
</evidence>
<keyword evidence="3" id="KW-0862">Zinc</keyword>
<reference evidence="6" key="1">
    <citation type="journal article" date="2020" name="Stud. Mycol.">
        <title>101 Dothideomycetes genomes: a test case for predicting lifestyles and emergence of pathogens.</title>
        <authorList>
            <person name="Haridas S."/>
            <person name="Albert R."/>
            <person name="Binder M."/>
            <person name="Bloem J."/>
            <person name="Labutti K."/>
            <person name="Salamov A."/>
            <person name="Andreopoulos B."/>
            <person name="Baker S."/>
            <person name="Barry K."/>
            <person name="Bills G."/>
            <person name="Bluhm B."/>
            <person name="Cannon C."/>
            <person name="Castanera R."/>
            <person name="Culley D."/>
            <person name="Daum C."/>
            <person name="Ezra D."/>
            <person name="Gonzalez J."/>
            <person name="Henrissat B."/>
            <person name="Kuo A."/>
            <person name="Liang C."/>
            <person name="Lipzen A."/>
            <person name="Lutzoni F."/>
            <person name="Magnuson J."/>
            <person name="Mondo S."/>
            <person name="Nolan M."/>
            <person name="Ohm R."/>
            <person name="Pangilinan J."/>
            <person name="Park H.-J."/>
            <person name="Ramirez L."/>
            <person name="Alfaro M."/>
            <person name="Sun H."/>
            <person name="Tritt A."/>
            <person name="Yoshinaga Y."/>
            <person name="Zwiers L.-H."/>
            <person name="Turgeon B."/>
            <person name="Goodwin S."/>
            <person name="Spatafora J."/>
            <person name="Crous P."/>
            <person name="Grigoriev I."/>
        </authorList>
    </citation>
    <scope>NUCLEOTIDE SEQUENCE</scope>
    <source>
        <strain evidence="6">CBS 125425</strain>
    </source>
</reference>
<protein>
    <recommendedName>
        <fullName evidence="5">CENP-V/GFA domain-containing protein</fullName>
    </recommendedName>
</protein>
<dbReference type="GO" id="GO:0016846">
    <property type="term" value="F:carbon-sulfur lyase activity"/>
    <property type="evidence" value="ECO:0007669"/>
    <property type="project" value="InterPro"/>
</dbReference>
<keyword evidence="4" id="KW-0456">Lyase</keyword>
<evidence type="ECO:0000256" key="4">
    <source>
        <dbReference type="ARBA" id="ARBA00023239"/>
    </source>
</evidence>
<organism evidence="6 7">
    <name type="scientific">Polyplosphaeria fusca</name>
    <dbReference type="NCBI Taxonomy" id="682080"/>
    <lineage>
        <taxon>Eukaryota</taxon>
        <taxon>Fungi</taxon>
        <taxon>Dikarya</taxon>
        <taxon>Ascomycota</taxon>
        <taxon>Pezizomycotina</taxon>
        <taxon>Dothideomycetes</taxon>
        <taxon>Pleosporomycetidae</taxon>
        <taxon>Pleosporales</taxon>
        <taxon>Tetraplosphaeriaceae</taxon>
        <taxon>Polyplosphaeria</taxon>
    </lineage>
</organism>
<dbReference type="PROSITE" id="PS51891">
    <property type="entry name" value="CENP_V_GFA"/>
    <property type="match status" value="1"/>
</dbReference>
<dbReference type="OrthoDB" id="406544at2759"/>
<dbReference type="Pfam" id="PF04828">
    <property type="entry name" value="GFA"/>
    <property type="match status" value="1"/>
</dbReference>
<keyword evidence="2" id="KW-0479">Metal-binding</keyword>
<dbReference type="PANTHER" id="PTHR33337:SF30">
    <property type="entry name" value="DUF636 DOMAIN PROTEIN (AFU_ORTHOLOGUE AFUA_1G03180)"/>
    <property type="match status" value="1"/>
</dbReference>
<dbReference type="Gene3D" id="3.90.1590.10">
    <property type="entry name" value="glutathione-dependent formaldehyde- activating enzyme (gfa)"/>
    <property type="match status" value="1"/>
</dbReference>
<evidence type="ECO:0000256" key="2">
    <source>
        <dbReference type="ARBA" id="ARBA00022723"/>
    </source>
</evidence>
<name>A0A9P4V416_9PLEO</name>
<evidence type="ECO:0000313" key="6">
    <source>
        <dbReference type="EMBL" id="KAF2735916.1"/>
    </source>
</evidence>
<evidence type="ECO:0000256" key="3">
    <source>
        <dbReference type="ARBA" id="ARBA00022833"/>
    </source>
</evidence>
<dbReference type="SUPFAM" id="SSF51316">
    <property type="entry name" value="Mss4-like"/>
    <property type="match status" value="1"/>
</dbReference>
<evidence type="ECO:0000259" key="5">
    <source>
        <dbReference type="PROSITE" id="PS51891"/>
    </source>
</evidence>
<keyword evidence="7" id="KW-1185">Reference proteome</keyword>
<dbReference type="Proteomes" id="UP000799444">
    <property type="component" value="Unassembled WGS sequence"/>
</dbReference>
<gene>
    <name evidence="6" type="ORF">EJ04DRAFT_433975</name>
</gene>
<dbReference type="InterPro" id="IPR011057">
    <property type="entry name" value="Mss4-like_sf"/>
</dbReference>
<evidence type="ECO:0000256" key="1">
    <source>
        <dbReference type="ARBA" id="ARBA00005495"/>
    </source>
</evidence>
<dbReference type="PANTHER" id="PTHR33337">
    <property type="entry name" value="GFA DOMAIN-CONTAINING PROTEIN"/>
    <property type="match status" value="1"/>
</dbReference>
<dbReference type="AlphaFoldDB" id="A0A9P4V416"/>
<dbReference type="EMBL" id="ML996130">
    <property type="protein sequence ID" value="KAF2735916.1"/>
    <property type="molecule type" value="Genomic_DNA"/>
</dbReference>
<comment type="similarity">
    <text evidence="1">Belongs to the Gfa family.</text>
</comment>